<keyword evidence="8" id="KW-1185">Reference proteome</keyword>
<keyword evidence="4" id="KW-0464">Manganese</keyword>
<evidence type="ECO:0000259" key="6">
    <source>
        <dbReference type="PROSITE" id="PS50975"/>
    </source>
</evidence>
<dbReference type="InterPro" id="IPR004666">
    <property type="entry name" value="Rp_bS6_RimK/Lys_biosynth_LsyX"/>
</dbReference>
<dbReference type="NCBIfam" id="TIGR00768">
    <property type="entry name" value="rimK_fam"/>
    <property type="match status" value="1"/>
</dbReference>
<protein>
    <submittedName>
        <fullName evidence="7">RimK family alpha-L-glutamate ligase</fullName>
    </submittedName>
</protein>
<dbReference type="PANTHER" id="PTHR21621">
    <property type="entry name" value="RIBOSOMAL PROTEIN S6 MODIFICATION PROTEIN"/>
    <property type="match status" value="1"/>
</dbReference>
<dbReference type="InterPro" id="IPR013651">
    <property type="entry name" value="ATP-grasp_RimK-type"/>
</dbReference>
<feature type="domain" description="ATP-grasp" evidence="6">
    <location>
        <begin position="116"/>
        <end position="299"/>
    </location>
</feature>
<evidence type="ECO:0000313" key="7">
    <source>
        <dbReference type="EMBL" id="MCS3904467.1"/>
    </source>
</evidence>
<dbReference type="GO" id="GO:0005524">
    <property type="term" value="F:ATP binding"/>
    <property type="evidence" value="ECO:0007669"/>
    <property type="project" value="UniProtKB-UniRule"/>
</dbReference>
<organism evidence="7 8">
    <name type="scientific">Methylohalomonas lacus</name>
    <dbReference type="NCBI Taxonomy" id="398773"/>
    <lineage>
        <taxon>Bacteria</taxon>
        <taxon>Pseudomonadati</taxon>
        <taxon>Pseudomonadota</taxon>
        <taxon>Gammaproteobacteria</taxon>
        <taxon>Methylohalomonadales</taxon>
        <taxon>Methylohalomonadaceae</taxon>
        <taxon>Methylohalomonas</taxon>
    </lineage>
</organism>
<dbReference type="PROSITE" id="PS50975">
    <property type="entry name" value="ATP_GRASP"/>
    <property type="match status" value="1"/>
</dbReference>
<dbReference type="GO" id="GO:0046872">
    <property type="term" value="F:metal ion binding"/>
    <property type="evidence" value="ECO:0007669"/>
    <property type="project" value="UniProtKB-KW"/>
</dbReference>
<dbReference type="Gene3D" id="3.30.470.20">
    <property type="entry name" value="ATP-grasp fold, B domain"/>
    <property type="match status" value="1"/>
</dbReference>
<dbReference type="GO" id="GO:0005737">
    <property type="term" value="C:cytoplasm"/>
    <property type="evidence" value="ECO:0007669"/>
    <property type="project" value="TreeGrafter"/>
</dbReference>
<keyword evidence="1" id="KW-0479">Metal-binding</keyword>
<dbReference type="RefSeq" id="WP_259057471.1">
    <property type="nucleotide sequence ID" value="NZ_JANUCT010000023.1"/>
</dbReference>
<dbReference type="GO" id="GO:0016879">
    <property type="term" value="F:ligase activity, forming carbon-nitrogen bonds"/>
    <property type="evidence" value="ECO:0007669"/>
    <property type="project" value="TreeGrafter"/>
</dbReference>
<dbReference type="Gene3D" id="3.40.50.20">
    <property type="match status" value="1"/>
</dbReference>
<evidence type="ECO:0000256" key="2">
    <source>
        <dbReference type="ARBA" id="ARBA00022741"/>
    </source>
</evidence>
<proteinExistence type="predicted"/>
<reference evidence="7" key="1">
    <citation type="submission" date="2022-08" db="EMBL/GenBank/DDBJ databases">
        <title>Genomic Encyclopedia of Type Strains, Phase III (KMG-III): the genomes of soil and plant-associated and newly described type strains.</title>
        <authorList>
            <person name="Whitman W."/>
        </authorList>
    </citation>
    <scope>NUCLEOTIDE SEQUENCE</scope>
    <source>
        <strain evidence="7">HMT 1</strain>
    </source>
</reference>
<dbReference type="InterPro" id="IPR011761">
    <property type="entry name" value="ATP-grasp"/>
</dbReference>
<sequence length="312" mass="33714">MTTELPPANRRVAIFTDDPGWHGRGLVQALAARGYSGHFVSLADCRLEPGRVPLDVVVPGFARRAPAAVFVRGVPGGSLEQVILRLNILHALEWLGVPVMNGPRVIERTVDKGLTTLLLTRAGLPTPPTWICESTGQARSIIRRELAAGHRVVGKPLFGSQGEGLQLFDATSSVSAHGEFCGGAYYLQRFVERMPNDWSDIRVFVIDGAAVAAMTRRGEHWITNRAQGARCEALPLTPELTRLAVDAARAVGADYAGVDLITDINNNLYLIEVNGIPAWYGLKQATGMDMAPRLIDSLLARLPKPDLAVISS</sequence>
<evidence type="ECO:0000256" key="4">
    <source>
        <dbReference type="ARBA" id="ARBA00023211"/>
    </source>
</evidence>
<gene>
    <name evidence="7" type="ORF">J2T55_002503</name>
</gene>
<keyword evidence="2 5" id="KW-0547">Nucleotide-binding</keyword>
<dbReference type="Pfam" id="PF08443">
    <property type="entry name" value="RimK"/>
    <property type="match status" value="1"/>
</dbReference>
<dbReference type="Proteomes" id="UP001204445">
    <property type="component" value="Unassembled WGS sequence"/>
</dbReference>
<keyword evidence="7" id="KW-0436">Ligase</keyword>
<keyword evidence="3 5" id="KW-0067">ATP-binding</keyword>
<comment type="caution">
    <text evidence="7">The sequence shown here is derived from an EMBL/GenBank/DDBJ whole genome shotgun (WGS) entry which is preliminary data.</text>
</comment>
<dbReference type="PANTHER" id="PTHR21621:SF0">
    <property type="entry name" value="BETA-CITRYLGLUTAMATE SYNTHASE B-RELATED"/>
    <property type="match status" value="1"/>
</dbReference>
<dbReference type="AlphaFoldDB" id="A0AAE3L619"/>
<accession>A0AAE3L619</accession>
<name>A0AAE3L619_9GAMM</name>
<evidence type="ECO:0000256" key="5">
    <source>
        <dbReference type="PROSITE-ProRule" id="PRU00409"/>
    </source>
</evidence>
<evidence type="ECO:0000313" key="8">
    <source>
        <dbReference type="Proteomes" id="UP001204445"/>
    </source>
</evidence>
<evidence type="ECO:0000256" key="1">
    <source>
        <dbReference type="ARBA" id="ARBA00022723"/>
    </source>
</evidence>
<dbReference type="EMBL" id="JANUCT010000023">
    <property type="protein sequence ID" value="MCS3904467.1"/>
    <property type="molecule type" value="Genomic_DNA"/>
</dbReference>
<evidence type="ECO:0000256" key="3">
    <source>
        <dbReference type="ARBA" id="ARBA00022840"/>
    </source>
</evidence>
<dbReference type="SUPFAM" id="SSF56059">
    <property type="entry name" value="Glutathione synthetase ATP-binding domain-like"/>
    <property type="match status" value="1"/>
</dbReference>